<proteinExistence type="predicted"/>
<evidence type="ECO:0000313" key="2">
    <source>
        <dbReference type="EMBL" id="PWK24417.1"/>
    </source>
</evidence>
<reference evidence="2 3" key="1">
    <citation type="submission" date="2018-05" db="EMBL/GenBank/DDBJ databases">
        <title>Genomic Encyclopedia of Archaeal and Bacterial Type Strains, Phase II (KMG-II): from individual species to whole genera.</title>
        <authorList>
            <person name="Goeker M."/>
        </authorList>
    </citation>
    <scope>NUCLEOTIDE SEQUENCE [LARGE SCALE GENOMIC DNA]</scope>
    <source>
        <strain evidence="2 3">DSM 22214</strain>
    </source>
</reference>
<evidence type="ECO:0000313" key="3">
    <source>
        <dbReference type="Proteomes" id="UP000245489"/>
    </source>
</evidence>
<protein>
    <submittedName>
        <fullName evidence="2">Uncharacterized protein</fullName>
    </submittedName>
</protein>
<gene>
    <name evidence="2" type="ORF">LV89_02930</name>
</gene>
<organism evidence="2 3">
    <name type="scientific">Arcicella aurantiaca</name>
    <dbReference type="NCBI Taxonomy" id="591202"/>
    <lineage>
        <taxon>Bacteria</taxon>
        <taxon>Pseudomonadati</taxon>
        <taxon>Bacteroidota</taxon>
        <taxon>Cytophagia</taxon>
        <taxon>Cytophagales</taxon>
        <taxon>Flectobacillaceae</taxon>
        <taxon>Arcicella</taxon>
    </lineage>
</organism>
<accession>A0A316E1B3</accession>
<dbReference type="EMBL" id="QGGO01000015">
    <property type="protein sequence ID" value="PWK24417.1"/>
    <property type="molecule type" value="Genomic_DNA"/>
</dbReference>
<keyword evidence="1" id="KW-1133">Transmembrane helix</keyword>
<name>A0A316E1B3_9BACT</name>
<dbReference type="AlphaFoldDB" id="A0A316E1B3"/>
<evidence type="ECO:0000256" key="1">
    <source>
        <dbReference type="SAM" id="Phobius"/>
    </source>
</evidence>
<comment type="caution">
    <text evidence="2">The sequence shown here is derived from an EMBL/GenBank/DDBJ whole genome shotgun (WGS) entry which is preliminary data.</text>
</comment>
<keyword evidence="1" id="KW-0812">Transmembrane</keyword>
<keyword evidence="1" id="KW-0472">Membrane</keyword>
<keyword evidence="3" id="KW-1185">Reference proteome</keyword>
<sequence>MFKLLKQEIVQKIYFLLILIVPILCGGIILYNSVGKDIVVAVDGELENSGEDSSFDSDLIDIEEIDNIPHLDYCFLDLDLPPANIQTGYFLLNAYNICLEQKTPPP</sequence>
<dbReference type="Proteomes" id="UP000245489">
    <property type="component" value="Unassembled WGS sequence"/>
</dbReference>
<feature type="transmembrane region" description="Helical" evidence="1">
    <location>
        <begin position="12"/>
        <end position="31"/>
    </location>
</feature>